<sequence>MLLTGAVRASGLDVALSAALAPSRVRFATHDQAKVLLDLGVTLALGGDACSDLATVRAEPAVFGQVASDLTASRTLARRAGDADTVLVARRRRGLPPGHRGLDPPPAGLLRRVHAAGAHPGPAQTHTRVMWATALDAHDEVRDGAWVAELTDLGPLPPVPIHRASRQTVICP</sequence>
<evidence type="ECO:0000313" key="2">
    <source>
        <dbReference type="Proteomes" id="UP000562124"/>
    </source>
</evidence>
<dbReference type="Proteomes" id="UP000562124">
    <property type="component" value="Unassembled WGS sequence"/>
</dbReference>
<accession>A0A7Y0LWB7</accession>
<organism evidence="1 2">
    <name type="scientific">Cellulomonas fimi</name>
    <dbReference type="NCBI Taxonomy" id="1708"/>
    <lineage>
        <taxon>Bacteria</taxon>
        <taxon>Bacillati</taxon>
        <taxon>Actinomycetota</taxon>
        <taxon>Actinomycetes</taxon>
        <taxon>Micrococcales</taxon>
        <taxon>Cellulomonadaceae</taxon>
        <taxon>Cellulomonas</taxon>
    </lineage>
</organism>
<name>A0A7Y0LWB7_CELFI</name>
<keyword evidence="2" id="KW-1185">Reference proteome</keyword>
<gene>
    <name evidence="1" type="ORF">HIR71_03405</name>
</gene>
<protein>
    <submittedName>
        <fullName evidence="1">Uncharacterized protein</fullName>
    </submittedName>
</protein>
<dbReference type="EMBL" id="JABCJJ010000003">
    <property type="protein sequence ID" value="NMR19270.1"/>
    <property type="molecule type" value="Genomic_DNA"/>
</dbReference>
<comment type="caution">
    <text evidence="1">The sequence shown here is derived from an EMBL/GenBank/DDBJ whole genome shotgun (WGS) entry which is preliminary data.</text>
</comment>
<dbReference type="AlphaFoldDB" id="A0A7Y0LWB7"/>
<reference evidence="1 2" key="1">
    <citation type="submission" date="2020-04" db="EMBL/GenBank/DDBJ databases">
        <title>Sequencing and Assembly of C. fimi.</title>
        <authorList>
            <person name="Ramsey A.R."/>
        </authorList>
    </citation>
    <scope>NUCLEOTIDE SEQUENCE [LARGE SCALE GENOMIC DNA]</scope>
    <source>
        <strain evidence="1 2">SB</strain>
    </source>
</reference>
<proteinExistence type="predicted"/>
<evidence type="ECO:0000313" key="1">
    <source>
        <dbReference type="EMBL" id="NMR19270.1"/>
    </source>
</evidence>